<accession>A0A5M3X781</accession>
<dbReference type="AlphaFoldDB" id="A0A5M3X781"/>
<evidence type="ECO:0000256" key="1">
    <source>
        <dbReference type="ARBA" id="ARBA00001974"/>
    </source>
</evidence>
<dbReference type="InterPro" id="IPR036188">
    <property type="entry name" value="FAD/NAD-bd_sf"/>
</dbReference>
<evidence type="ECO:0000256" key="2">
    <source>
        <dbReference type="ARBA" id="ARBA00022630"/>
    </source>
</evidence>
<dbReference type="RefSeq" id="WP_155342689.1">
    <property type="nucleotide sequence ID" value="NZ_BAAAHM010000001.1"/>
</dbReference>
<dbReference type="EMBL" id="BLAF01000004">
    <property type="protein sequence ID" value="GES17535.1"/>
    <property type="molecule type" value="Genomic_DNA"/>
</dbReference>
<dbReference type="SUPFAM" id="SSF51905">
    <property type="entry name" value="FAD/NAD(P)-binding domain"/>
    <property type="match status" value="1"/>
</dbReference>
<dbReference type="PRINTS" id="PR00420">
    <property type="entry name" value="RNGMNOXGNASE"/>
</dbReference>
<dbReference type="InterPro" id="IPR002938">
    <property type="entry name" value="FAD-bd"/>
</dbReference>
<protein>
    <submittedName>
        <fullName evidence="5">FAD-dependent oxidoreductase</fullName>
    </submittedName>
</protein>
<dbReference type="OrthoDB" id="8670884at2"/>
<dbReference type="Gene3D" id="3.30.70.2450">
    <property type="match status" value="1"/>
</dbReference>
<dbReference type="Pfam" id="PF01494">
    <property type="entry name" value="FAD_binding_3"/>
    <property type="match status" value="1"/>
</dbReference>
<organism evidence="5 6">
    <name type="scientific">Acrocarpospora pleiomorpha</name>
    <dbReference type="NCBI Taxonomy" id="90975"/>
    <lineage>
        <taxon>Bacteria</taxon>
        <taxon>Bacillati</taxon>
        <taxon>Actinomycetota</taxon>
        <taxon>Actinomycetes</taxon>
        <taxon>Streptosporangiales</taxon>
        <taxon>Streptosporangiaceae</taxon>
        <taxon>Acrocarpospora</taxon>
    </lineage>
</organism>
<dbReference type="Pfam" id="PF21274">
    <property type="entry name" value="Rng_hyd_C"/>
    <property type="match status" value="1"/>
</dbReference>
<name>A0A5M3X781_9ACTN</name>
<dbReference type="Gene3D" id="3.40.30.120">
    <property type="match status" value="1"/>
</dbReference>
<comment type="cofactor">
    <cofactor evidence="1">
        <name>FAD</name>
        <dbReference type="ChEBI" id="CHEBI:57692"/>
    </cofactor>
</comment>
<dbReference type="PANTHER" id="PTHR43004:SF19">
    <property type="entry name" value="BINDING MONOOXYGENASE, PUTATIVE (JCVI)-RELATED"/>
    <property type="match status" value="1"/>
</dbReference>
<reference evidence="5 6" key="1">
    <citation type="submission" date="2019-10" db="EMBL/GenBank/DDBJ databases">
        <title>Whole genome shotgun sequence of Acrocarpospora pleiomorpha NBRC 16267.</title>
        <authorList>
            <person name="Ichikawa N."/>
            <person name="Kimura A."/>
            <person name="Kitahashi Y."/>
            <person name="Komaki H."/>
            <person name="Oguchi A."/>
        </authorList>
    </citation>
    <scope>NUCLEOTIDE SEQUENCE [LARGE SCALE GENOMIC DNA]</scope>
    <source>
        <strain evidence="5 6">NBRC 16267</strain>
    </source>
</reference>
<dbReference type="Gene3D" id="3.50.50.60">
    <property type="entry name" value="FAD/NAD(P)-binding domain"/>
    <property type="match status" value="1"/>
</dbReference>
<evidence type="ECO:0000256" key="3">
    <source>
        <dbReference type="ARBA" id="ARBA00022827"/>
    </source>
</evidence>
<sequence length="506" mass="53574">MHDVVIAGAGPVGLFLAGELALAGCAVLVLERDADPRPPLKALPLGLRGLNAGSVETFYRRGMLQPLLQASHVDAAAIGADPDADQAPAPRSLGHFAGITLDAADIDPAALTYRLPGPAMDGLMTSLEAVTQVLAERATALGVPIVRDAPVTAVTQDEDTVTVTADGRDYPAGWLVGCDGGRSTVRALAGFSFVGTEPLFTGYIAKVTFADPHELPLGFQLTPTGMYLRTPLEGHLGMMDFDGGAFDRTQQLTREHLQAVLDRVSGTNATLEEVHLASSFTDRAMQATTYRNGRVLLAGDAAHIHSPLGGQGLNLGIGDAMNLGWKLAATVRGDAPDGLLDTYTAERHPIGAAVLDWSRAQVATMNPGPNAPALQQLVRDLMGTPDGTTHVYRRSSGLFHRYDLGSEQPLIGRTAPDFRLADGISLGDLLHDGRGVLLDFSPEQTLAEQAAPWKDRVHYISGHPRSDLGYGALLIRPDGIVAWADTPPAAGGDTLRHSLTRWFGRL</sequence>
<dbReference type="GO" id="GO:0071949">
    <property type="term" value="F:FAD binding"/>
    <property type="evidence" value="ECO:0007669"/>
    <property type="project" value="InterPro"/>
</dbReference>
<evidence type="ECO:0000313" key="5">
    <source>
        <dbReference type="EMBL" id="GES17535.1"/>
    </source>
</evidence>
<evidence type="ECO:0000313" key="6">
    <source>
        <dbReference type="Proteomes" id="UP000377595"/>
    </source>
</evidence>
<keyword evidence="2" id="KW-0285">Flavoprotein</keyword>
<dbReference type="Proteomes" id="UP000377595">
    <property type="component" value="Unassembled WGS sequence"/>
</dbReference>
<feature type="domain" description="FAD-binding" evidence="4">
    <location>
        <begin position="3"/>
        <end position="358"/>
    </location>
</feature>
<evidence type="ECO:0000259" key="4">
    <source>
        <dbReference type="Pfam" id="PF01494"/>
    </source>
</evidence>
<dbReference type="PANTHER" id="PTHR43004">
    <property type="entry name" value="TRK SYSTEM POTASSIUM UPTAKE PROTEIN"/>
    <property type="match status" value="1"/>
</dbReference>
<keyword evidence="3" id="KW-0274">FAD</keyword>
<comment type="caution">
    <text evidence="5">The sequence shown here is derived from an EMBL/GenBank/DDBJ whole genome shotgun (WGS) entry which is preliminary data.</text>
</comment>
<proteinExistence type="predicted"/>
<dbReference type="InterPro" id="IPR050641">
    <property type="entry name" value="RIFMO-like"/>
</dbReference>
<gene>
    <name evidence="5" type="ORF">Aple_004300</name>
</gene>
<keyword evidence="6" id="KW-1185">Reference proteome</keyword>
<dbReference type="GO" id="GO:0016709">
    <property type="term" value="F:oxidoreductase activity, acting on paired donors, with incorporation or reduction of molecular oxygen, NAD(P)H as one donor, and incorporation of one atom of oxygen"/>
    <property type="evidence" value="ECO:0007669"/>
    <property type="project" value="UniProtKB-ARBA"/>
</dbReference>